<accession>A0A1F5VF63</accession>
<protein>
    <submittedName>
        <fullName evidence="1">Uncharacterized protein</fullName>
    </submittedName>
</protein>
<evidence type="ECO:0000313" key="1">
    <source>
        <dbReference type="EMBL" id="OGF62054.1"/>
    </source>
</evidence>
<name>A0A1F5VF63_9BACT</name>
<dbReference type="STRING" id="1798325.A2834_01870"/>
<evidence type="ECO:0000313" key="2">
    <source>
        <dbReference type="Proteomes" id="UP000179251"/>
    </source>
</evidence>
<dbReference type="AlphaFoldDB" id="A0A1F5VF63"/>
<sequence>MYNCSRCSNKGPQQKEDEMGFVVQVYKRKMPEGTPGVDPAVQLLQKYELHRNGEVFAAGMETIQEVIDEISETCRNRYDSDEVTISSLEPKDAQLCVLTGKERIDFVKQAPLLGYEENFLPH</sequence>
<dbReference type="Proteomes" id="UP000179251">
    <property type="component" value="Unassembled WGS sequence"/>
</dbReference>
<organism evidence="1 2">
    <name type="scientific">Candidatus Giovannonibacteria bacterium RIFCSPHIGHO2_01_FULL_45_23</name>
    <dbReference type="NCBI Taxonomy" id="1798325"/>
    <lineage>
        <taxon>Bacteria</taxon>
        <taxon>Candidatus Giovannoniibacteriota</taxon>
    </lineage>
</organism>
<comment type="caution">
    <text evidence="1">The sequence shown here is derived from an EMBL/GenBank/DDBJ whole genome shotgun (WGS) entry which is preliminary data.</text>
</comment>
<dbReference type="EMBL" id="MFHD01000023">
    <property type="protein sequence ID" value="OGF62054.1"/>
    <property type="molecule type" value="Genomic_DNA"/>
</dbReference>
<gene>
    <name evidence="1" type="ORF">A2834_01870</name>
</gene>
<proteinExistence type="predicted"/>
<reference evidence="1 2" key="1">
    <citation type="journal article" date="2016" name="Nat. Commun.">
        <title>Thousands of microbial genomes shed light on interconnected biogeochemical processes in an aquifer system.</title>
        <authorList>
            <person name="Anantharaman K."/>
            <person name="Brown C.T."/>
            <person name="Hug L.A."/>
            <person name="Sharon I."/>
            <person name="Castelle C.J."/>
            <person name="Probst A.J."/>
            <person name="Thomas B.C."/>
            <person name="Singh A."/>
            <person name="Wilkins M.J."/>
            <person name="Karaoz U."/>
            <person name="Brodie E.L."/>
            <person name="Williams K.H."/>
            <person name="Hubbard S.S."/>
            <person name="Banfield J.F."/>
        </authorList>
    </citation>
    <scope>NUCLEOTIDE SEQUENCE [LARGE SCALE GENOMIC DNA]</scope>
</reference>